<feature type="region of interest" description="Disordered" evidence="1">
    <location>
        <begin position="82"/>
        <end position="101"/>
    </location>
</feature>
<evidence type="ECO:0000313" key="3">
    <source>
        <dbReference type="EMBL" id="CAK9085977.1"/>
    </source>
</evidence>
<proteinExistence type="predicted"/>
<dbReference type="Proteomes" id="UP001642484">
    <property type="component" value="Unassembled WGS sequence"/>
</dbReference>
<dbReference type="EMBL" id="CAXAMN010024361">
    <property type="protein sequence ID" value="CAK9085977.1"/>
    <property type="molecule type" value="Genomic_DNA"/>
</dbReference>
<name>A0ABP0QCK9_9DINO</name>
<protein>
    <submittedName>
        <fullName evidence="3">Uncharacterized protein</fullName>
    </submittedName>
</protein>
<comment type="caution">
    <text evidence="3">The sequence shown here is derived from an EMBL/GenBank/DDBJ whole genome shotgun (WGS) entry which is preliminary data.</text>
</comment>
<keyword evidence="2" id="KW-0472">Membrane</keyword>
<evidence type="ECO:0000256" key="1">
    <source>
        <dbReference type="SAM" id="MobiDB-lite"/>
    </source>
</evidence>
<organism evidence="3 4">
    <name type="scientific">Durusdinium trenchii</name>
    <dbReference type="NCBI Taxonomy" id="1381693"/>
    <lineage>
        <taxon>Eukaryota</taxon>
        <taxon>Sar</taxon>
        <taxon>Alveolata</taxon>
        <taxon>Dinophyceae</taxon>
        <taxon>Suessiales</taxon>
        <taxon>Symbiodiniaceae</taxon>
        <taxon>Durusdinium</taxon>
    </lineage>
</organism>
<keyword evidence="2" id="KW-0812">Transmembrane</keyword>
<evidence type="ECO:0000313" key="4">
    <source>
        <dbReference type="Proteomes" id="UP001642484"/>
    </source>
</evidence>
<reference evidence="3 4" key="1">
    <citation type="submission" date="2024-02" db="EMBL/GenBank/DDBJ databases">
        <authorList>
            <person name="Chen Y."/>
            <person name="Shah S."/>
            <person name="Dougan E. K."/>
            <person name="Thang M."/>
            <person name="Chan C."/>
        </authorList>
    </citation>
    <scope>NUCLEOTIDE SEQUENCE [LARGE SCALE GENOMIC DNA]</scope>
</reference>
<gene>
    <name evidence="3" type="ORF">CCMP2556_LOCUS41699</name>
</gene>
<keyword evidence="2" id="KW-1133">Transmembrane helix</keyword>
<accession>A0ABP0QCK9</accession>
<sequence>MRHRSVGAQAINHPLAFAPYFGAYFGQVSAVRIPKAPERAHTLSAPRWAWAVTARGTQPPSTTLARGGSDLTSAISGSDVQGAQHGVQEAAQEEQEEVQRPQGRIGPLSMIGFLLLLICVPGLCCWFCWIKVLNKGDRSKARSLPEIVDMESVSGVSTRTEPTVSQAESSACQVQSEDLFATRELKEHDGPVNSVGCCPQVCPQQNGEVVRTQVSVHNTRLWPQQGNVMAL</sequence>
<evidence type="ECO:0000256" key="2">
    <source>
        <dbReference type="SAM" id="Phobius"/>
    </source>
</evidence>
<feature type="transmembrane region" description="Helical" evidence="2">
    <location>
        <begin position="108"/>
        <end position="130"/>
    </location>
</feature>
<keyword evidence="4" id="KW-1185">Reference proteome</keyword>